<dbReference type="AlphaFoldDB" id="A0A0P0FVW4"/>
<dbReference type="GeneID" id="60924600"/>
<dbReference type="PROSITE" id="PS51257">
    <property type="entry name" value="PROKAR_LIPOPROTEIN"/>
    <property type="match status" value="1"/>
</dbReference>
<proteinExistence type="predicted"/>
<organism evidence="2 4">
    <name type="scientific">Bacteroides thetaiotaomicron</name>
    <dbReference type="NCBI Taxonomy" id="818"/>
    <lineage>
        <taxon>Bacteria</taxon>
        <taxon>Pseudomonadati</taxon>
        <taxon>Bacteroidota</taxon>
        <taxon>Bacteroidia</taxon>
        <taxon>Bacteroidales</taxon>
        <taxon>Bacteroidaceae</taxon>
        <taxon>Bacteroides</taxon>
    </lineage>
</organism>
<evidence type="ECO:0000313" key="1">
    <source>
        <dbReference type="EMBL" id="KAB4469020.1"/>
    </source>
</evidence>
<gene>
    <name evidence="1" type="ORF">GAN91_27720</name>
    <name evidence="2" type="ORF">PO127_15550</name>
</gene>
<dbReference type="Proteomes" id="UP000436858">
    <property type="component" value="Unassembled WGS sequence"/>
</dbReference>
<dbReference type="KEGG" id="btho:Btheta7330_04880"/>
<comment type="caution">
    <text evidence="2">The sequence shown here is derived from an EMBL/GenBank/DDBJ whole genome shotgun (WGS) entry which is preliminary data.</text>
</comment>
<name>A0A0P0FVW4_BACT4</name>
<evidence type="ECO:0000313" key="3">
    <source>
        <dbReference type="Proteomes" id="UP000436858"/>
    </source>
</evidence>
<protein>
    <recommendedName>
        <fullName evidence="5">Lipoprotein</fullName>
    </recommendedName>
</protein>
<dbReference type="EMBL" id="JAQNVG010000026">
    <property type="protein sequence ID" value="MDC2237156.1"/>
    <property type="molecule type" value="Genomic_DNA"/>
</dbReference>
<accession>C6IIC6</accession>
<reference evidence="2" key="2">
    <citation type="submission" date="2022-10" db="EMBL/GenBank/DDBJ databases">
        <title>Human gut microbiome strain richness.</title>
        <authorList>
            <person name="Chen-Liaw A."/>
        </authorList>
    </citation>
    <scope>NUCLEOTIDE SEQUENCE</scope>
    <source>
        <strain evidence="2">1001283st1_A3_1001283B150304_161114</strain>
    </source>
</reference>
<evidence type="ECO:0008006" key="5">
    <source>
        <dbReference type="Google" id="ProtNLM"/>
    </source>
</evidence>
<dbReference type="Proteomes" id="UP001217776">
    <property type="component" value="Unassembled WGS sequence"/>
</dbReference>
<accession>A0A0P0FVW4</accession>
<evidence type="ECO:0000313" key="2">
    <source>
        <dbReference type="EMBL" id="MDC2237156.1"/>
    </source>
</evidence>
<dbReference type="RefSeq" id="WP_008767618.1">
    <property type="nucleotide sequence ID" value="NZ_BAABXH010000003.1"/>
</dbReference>
<reference evidence="1 3" key="1">
    <citation type="journal article" date="2019" name="Nat. Med.">
        <title>A library of human gut bacterial isolates paired with longitudinal multiomics data enables mechanistic microbiome research.</title>
        <authorList>
            <person name="Poyet M."/>
            <person name="Groussin M."/>
            <person name="Gibbons S.M."/>
            <person name="Avila-Pacheco J."/>
            <person name="Jiang X."/>
            <person name="Kearney S.M."/>
            <person name="Perrotta A.R."/>
            <person name="Berdy B."/>
            <person name="Zhao S."/>
            <person name="Lieberman T.D."/>
            <person name="Swanson P.K."/>
            <person name="Smith M."/>
            <person name="Roesemann S."/>
            <person name="Alexander J.E."/>
            <person name="Rich S.A."/>
            <person name="Livny J."/>
            <person name="Vlamakis H."/>
            <person name="Clish C."/>
            <person name="Bullock K."/>
            <person name="Deik A."/>
            <person name="Scott J."/>
            <person name="Pierce K.A."/>
            <person name="Xavier R.J."/>
            <person name="Alm E.J."/>
        </authorList>
    </citation>
    <scope>NUCLEOTIDE SEQUENCE [LARGE SCALE GENOMIC DNA]</scope>
    <source>
        <strain evidence="1 3">BIOML-A162</strain>
    </source>
</reference>
<sequence>MKLISTFIVIVLLSGCQSKEQSVVISQNSISIAMQIYAISSKISLSDESIMNLRTFFQENDSLAEMELKKGKSLDEIARWYCPSINTIASLLTPLEGNDYMFYQKNNGPQLPYISDLRTVVKYRQELNLSHVQIEQLLHHSEEIEKRFGVQDYKHDSMEKQYLAEILSETQYKAFFIIRKTRQAEKIAAQQWKQIQVHQLCSTTCDSLAIIKQLYEFEREKSGILEYMSSRGDNKGYDKERYRLNAHKPLLLLKLETIESFSHNKLLDIICKREVTKLSEQQIEQLLAEYYRIKQAEYKAMYEDASKNGETKFERSKLEGKCLINVVTHQQLEDYFKFVSQKRADEQAQRYWDELKNYDFIRKKDSVQVVSELADYELRLAVAEQWISLDNSRKHLFAREDVVNGKPEILKKKEEWDKKEKERKMVRF</sequence>
<dbReference type="EMBL" id="WCRY01000062">
    <property type="protein sequence ID" value="KAB4469020.1"/>
    <property type="molecule type" value="Genomic_DNA"/>
</dbReference>
<evidence type="ECO:0000313" key="4">
    <source>
        <dbReference type="Proteomes" id="UP001217776"/>
    </source>
</evidence>